<dbReference type="AlphaFoldDB" id="A0A8H6XTT5"/>
<accession>A0A8H6XTT5</accession>
<name>A0A8H6XTT5_9AGAR</name>
<sequence length="139" mass="15381">MLGLIPPALRPCILHPSIQPHRHERAFDLISDKLRVCLTRHTFNKGPQFPSQMLATVYSLTSDVSEIITPSYSSFKADAARDAASSASHSRSPIGTLRTLLLFSFLDIAVRYIPRAPPNLSTRADKPKRCFFVGTFIGA</sequence>
<dbReference type="EMBL" id="JACAZH010000017">
    <property type="protein sequence ID" value="KAF7347985.1"/>
    <property type="molecule type" value="Genomic_DNA"/>
</dbReference>
<reference evidence="1" key="1">
    <citation type="submission" date="2020-05" db="EMBL/GenBank/DDBJ databases">
        <title>Mycena genomes resolve the evolution of fungal bioluminescence.</title>
        <authorList>
            <person name="Tsai I.J."/>
        </authorList>
    </citation>
    <scope>NUCLEOTIDE SEQUENCE</scope>
    <source>
        <strain evidence="1">160909Yilan</strain>
    </source>
</reference>
<gene>
    <name evidence="1" type="ORF">MSAN_01750600</name>
</gene>
<keyword evidence="2" id="KW-1185">Reference proteome</keyword>
<evidence type="ECO:0000313" key="1">
    <source>
        <dbReference type="EMBL" id="KAF7347985.1"/>
    </source>
</evidence>
<dbReference type="Proteomes" id="UP000623467">
    <property type="component" value="Unassembled WGS sequence"/>
</dbReference>
<proteinExistence type="predicted"/>
<comment type="caution">
    <text evidence="1">The sequence shown here is derived from an EMBL/GenBank/DDBJ whole genome shotgun (WGS) entry which is preliminary data.</text>
</comment>
<protein>
    <submittedName>
        <fullName evidence="1">Uncharacterized protein</fullName>
    </submittedName>
</protein>
<evidence type="ECO:0000313" key="2">
    <source>
        <dbReference type="Proteomes" id="UP000623467"/>
    </source>
</evidence>
<organism evidence="1 2">
    <name type="scientific">Mycena sanguinolenta</name>
    <dbReference type="NCBI Taxonomy" id="230812"/>
    <lineage>
        <taxon>Eukaryota</taxon>
        <taxon>Fungi</taxon>
        <taxon>Dikarya</taxon>
        <taxon>Basidiomycota</taxon>
        <taxon>Agaricomycotina</taxon>
        <taxon>Agaricomycetes</taxon>
        <taxon>Agaricomycetidae</taxon>
        <taxon>Agaricales</taxon>
        <taxon>Marasmiineae</taxon>
        <taxon>Mycenaceae</taxon>
        <taxon>Mycena</taxon>
    </lineage>
</organism>